<accession>A0A1H7KFJ6</accession>
<gene>
    <name evidence="1" type="ORF">SAMN04488008_102299</name>
</gene>
<protein>
    <recommendedName>
        <fullName evidence="3">Lipocalin-like domain-containing protein</fullName>
    </recommendedName>
</protein>
<dbReference type="OrthoDB" id="882993at2"/>
<dbReference type="STRING" id="228957.SAMN04488008_102299"/>
<dbReference type="Proteomes" id="UP000198990">
    <property type="component" value="Unassembled WGS sequence"/>
</dbReference>
<dbReference type="AlphaFoldDB" id="A0A1H7KFJ6"/>
<evidence type="ECO:0000313" key="2">
    <source>
        <dbReference type="Proteomes" id="UP000198990"/>
    </source>
</evidence>
<name>A0A1H7KFJ6_9FLAO</name>
<reference evidence="2" key="1">
    <citation type="submission" date="2016-10" db="EMBL/GenBank/DDBJ databases">
        <authorList>
            <person name="Varghese N."/>
            <person name="Submissions S."/>
        </authorList>
    </citation>
    <scope>NUCLEOTIDE SEQUENCE [LARGE SCALE GENOMIC DNA]</scope>
    <source>
        <strain evidence="2">DSM 16471</strain>
    </source>
</reference>
<dbReference type="RefSeq" id="WP_091620804.1">
    <property type="nucleotide sequence ID" value="NZ_FNZN01000002.1"/>
</dbReference>
<dbReference type="EMBL" id="FNZN01000002">
    <property type="protein sequence ID" value="SEK85294.1"/>
    <property type="molecule type" value="Genomic_DNA"/>
</dbReference>
<proteinExistence type="predicted"/>
<evidence type="ECO:0008006" key="3">
    <source>
        <dbReference type="Google" id="ProtNLM"/>
    </source>
</evidence>
<keyword evidence="2" id="KW-1185">Reference proteome</keyword>
<sequence length="146" mass="16359">MRKLAAFALVLFSCSNEDDFGLESTQFVFSEQKWELIQMTGNYKGSKTTGDDMAWQEYYVLNPAGTFEKSRTREEVVTVANGSFEVVEFENDTEHYLLLTFESGEELVGNCGDGVNELLVYKSATKISSTWQACDGPGLDYVLSKN</sequence>
<organism evidence="1 2">
    <name type="scientific">Maribacter orientalis</name>
    <dbReference type="NCBI Taxonomy" id="228957"/>
    <lineage>
        <taxon>Bacteria</taxon>
        <taxon>Pseudomonadati</taxon>
        <taxon>Bacteroidota</taxon>
        <taxon>Flavobacteriia</taxon>
        <taxon>Flavobacteriales</taxon>
        <taxon>Flavobacteriaceae</taxon>
        <taxon>Maribacter</taxon>
    </lineage>
</organism>
<evidence type="ECO:0000313" key="1">
    <source>
        <dbReference type="EMBL" id="SEK85294.1"/>
    </source>
</evidence>